<evidence type="ECO:0000313" key="3">
    <source>
        <dbReference type="Proteomes" id="UP000559809"/>
    </source>
</evidence>
<dbReference type="Pfam" id="PF00107">
    <property type="entry name" value="ADH_zinc_N"/>
    <property type="match status" value="1"/>
</dbReference>
<dbReference type="InterPro" id="IPR011032">
    <property type="entry name" value="GroES-like_sf"/>
</dbReference>
<dbReference type="InterPro" id="IPR051397">
    <property type="entry name" value="Zn-ADH-like_protein"/>
</dbReference>
<dbReference type="GO" id="GO:0043958">
    <property type="term" value="F:acryloyl-CoA reductase (NADH) activity"/>
    <property type="evidence" value="ECO:0007669"/>
    <property type="project" value="UniProtKB-EC"/>
</dbReference>
<proteinExistence type="predicted"/>
<feature type="domain" description="Enoyl reductase (ER)" evidence="1">
    <location>
        <begin position="16"/>
        <end position="328"/>
    </location>
</feature>
<sequence length="332" mass="34209">MTSTFTGFRLHAPEGGGQAPALRKETLSLEDLSAGDTVIKVAFAGVNYKDALAATGQGKIIRRYPRIGGIDLSGRVVSSAAPGLAPGDEVVVHGYGLGVDHDGGYAQYARVRGEWVMPLPAGISLIDAATLGTAGYTAGLALHCMEHNGLEPAKGPVAVSGATGGAGGIAIDILSRRGYEVTAVSGKADDCRDYLASLGAKDVIAPPDFGAAAPLAHARWAGCVDAVGGPMLAWMLGATQSEGVVAAFGNAGGNELSTTVFPFILRGVKLLGINANSPMDVRREVWAKLATVYRPARLQAIRRTIALDGLPDAVASMLARRSHGRIVIDMSL</sequence>
<organism evidence="2 3">
    <name type="scientific">Parapusillimonas granuli</name>
    <dbReference type="NCBI Taxonomy" id="380911"/>
    <lineage>
        <taxon>Bacteria</taxon>
        <taxon>Pseudomonadati</taxon>
        <taxon>Pseudomonadota</taxon>
        <taxon>Betaproteobacteria</taxon>
        <taxon>Burkholderiales</taxon>
        <taxon>Alcaligenaceae</taxon>
        <taxon>Parapusillimonas</taxon>
    </lineage>
</organism>
<dbReference type="InterPro" id="IPR020843">
    <property type="entry name" value="ER"/>
</dbReference>
<dbReference type="InterPro" id="IPR013154">
    <property type="entry name" value="ADH-like_N"/>
</dbReference>
<reference evidence="2 3" key="1">
    <citation type="submission" date="2020-07" db="EMBL/GenBank/DDBJ databases">
        <title>Taxonomic revisions and descriptions of new bacterial species based on genomic comparisons in the high-G+C-content subgroup of the family Alcaligenaceae.</title>
        <authorList>
            <person name="Szabo A."/>
            <person name="Felfoldi T."/>
        </authorList>
    </citation>
    <scope>NUCLEOTIDE SEQUENCE [LARGE SCALE GENOMIC DNA]</scope>
    <source>
        <strain evidence="2 3">LMG 24012</strain>
    </source>
</reference>
<dbReference type="AlphaFoldDB" id="A0A853G1G8"/>
<evidence type="ECO:0000259" key="1">
    <source>
        <dbReference type="SMART" id="SM00829"/>
    </source>
</evidence>
<dbReference type="GO" id="GO:0043957">
    <property type="term" value="F:acryloyl-CoA reductase (NADPH) activity"/>
    <property type="evidence" value="ECO:0007669"/>
    <property type="project" value="TreeGrafter"/>
</dbReference>
<dbReference type="InterPro" id="IPR014188">
    <property type="entry name" value="Acrylyl-CoA_reductase_AcuI"/>
</dbReference>
<keyword evidence="3" id="KW-1185">Reference proteome</keyword>
<gene>
    <name evidence="2" type="ORF">H0A72_10435</name>
</gene>
<dbReference type="EMBL" id="JACCEM010000005">
    <property type="protein sequence ID" value="NYT49722.1"/>
    <property type="molecule type" value="Genomic_DNA"/>
</dbReference>
<dbReference type="InterPro" id="IPR036291">
    <property type="entry name" value="NAD(P)-bd_dom_sf"/>
</dbReference>
<dbReference type="SUPFAM" id="SSF51735">
    <property type="entry name" value="NAD(P)-binding Rossmann-fold domains"/>
    <property type="match status" value="1"/>
</dbReference>
<dbReference type="SUPFAM" id="SSF50129">
    <property type="entry name" value="GroES-like"/>
    <property type="match status" value="1"/>
</dbReference>
<dbReference type="SMART" id="SM00829">
    <property type="entry name" value="PKS_ER"/>
    <property type="match status" value="1"/>
</dbReference>
<keyword evidence="2" id="KW-0560">Oxidoreductase</keyword>
<accession>A0A853G1G8</accession>
<name>A0A853G1G8_9BURK</name>
<dbReference type="RefSeq" id="WP_180155034.1">
    <property type="nucleotide sequence ID" value="NZ_JACCEM010000005.1"/>
</dbReference>
<dbReference type="PANTHER" id="PTHR43677">
    <property type="entry name" value="SHORT-CHAIN DEHYDROGENASE/REDUCTASE"/>
    <property type="match status" value="1"/>
</dbReference>
<dbReference type="Proteomes" id="UP000559809">
    <property type="component" value="Unassembled WGS sequence"/>
</dbReference>
<dbReference type="PANTHER" id="PTHR43677:SF1">
    <property type="entry name" value="ACRYLYL-COA REDUCTASE ACUI-RELATED"/>
    <property type="match status" value="1"/>
</dbReference>
<dbReference type="Gene3D" id="3.90.180.10">
    <property type="entry name" value="Medium-chain alcohol dehydrogenases, catalytic domain"/>
    <property type="match status" value="1"/>
</dbReference>
<dbReference type="EC" id="1.3.1.95" evidence="2"/>
<dbReference type="InterPro" id="IPR013149">
    <property type="entry name" value="ADH-like_C"/>
</dbReference>
<dbReference type="CDD" id="cd05280">
    <property type="entry name" value="MDR_yhdh_yhfp"/>
    <property type="match status" value="1"/>
</dbReference>
<evidence type="ECO:0000313" key="2">
    <source>
        <dbReference type="EMBL" id="NYT49722.1"/>
    </source>
</evidence>
<dbReference type="Gene3D" id="3.40.50.720">
    <property type="entry name" value="NAD(P)-binding Rossmann-like Domain"/>
    <property type="match status" value="1"/>
</dbReference>
<comment type="caution">
    <text evidence="2">The sequence shown here is derived from an EMBL/GenBank/DDBJ whole genome shotgun (WGS) entry which is preliminary data.</text>
</comment>
<dbReference type="NCBIfam" id="TIGR02823">
    <property type="entry name" value="oxido_YhdH"/>
    <property type="match status" value="1"/>
</dbReference>
<dbReference type="Pfam" id="PF08240">
    <property type="entry name" value="ADH_N"/>
    <property type="match status" value="1"/>
</dbReference>
<protein>
    <submittedName>
        <fullName evidence="2">Acryloyl-CoA reductase</fullName>
        <ecNumber evidence="2">1.3.1.95</ecNumber>
    </submittedName>
</protein>